<proteinExistence type="inferred from homology"/>
<evidence type="ECO:0000256" key="9">
    <source>
        <dbReference type="ARBA" id="ARBA00023157"/>
    </source>
</evidence>
<feature type="transmembrane region" description="Helical" evidence="14">
    <location>
        <begin position="207"/>
        <end position="226"/>
    </location>
</feature>
<dbReference type="EMBL" id="JANPWB010000016">
    <property type="protein sequence ID" value="KAJ1081532.1"/>
    <property type="molecule type" value="Genomic_DNA"/>
</dbReference>
<evidence type="ECO:0000256" key="12">
    <source>
        <dbReference type="ARBA" id="ARBA00023224"/>
    </source>
</evidence>
<evidence type="ECO:0000256" key="6">
    <source>
        <dbReference type="ARBA" id="ARBA00022989"/>
    </source>
</evidence>
<evidence type="ECO:0000313" key="17">
    <source>
        <dbReference type="Proteomes" id="UP001066276"/>
    </source>
</evidence>
<evidence type="ECO:0000256" key="11">
    <source>
        <dbReference type="ARBA" id="ARBA00023180"/>
    </source>
</evidence>
<dbReference type="PANTHER" id="PTHR24242:SF227">
    <property type="entry name" value="OLFACTORY RECEPTOR"/>
    <property type="match status" value="1"/>
</dbReference>
<keyword evidence="12 13" id="KW-0807">Transducer</keyword>
<dbReference type="InterPro" id="IPR000725">
    <property type="entry name" value="Olfact_rcpt"/>
</dbReference>
<dbReference type="SUPFAM" id="SSF81321">
    <property type="entry name" value="Family A G protein-coupled receptor-like"/>
    <property type="match status" value="1"/>
</dbReference>
<keyword evidence="8 14" id="KW-0472">Membrane</keyword>
<dbReference type="Pfam" id="PF13853">
    <property type="entry name" value="7tm_4"/>
    <property type="match status" value="1"/>
</dbReference>
<sequence length="324" mass="37007">MDCNNQSTVTEFLIQGFPNLRRFHTLCFTLLLLVYLVTILGNIVVFTVIWLDSRLRTPMYFFISSLSFLEISYTAITIPKMLADQLADRMSISFNGCIMQIYFFHSLGGTECYILTVMAYDRYLAICKPLQYPSIMTPKLCIQLIAVCWAYGLCGPMAEIVLASRLPYTGSNEIHHIFCDFPPLLSLACTDTSMNILVDFTINTIEIILSFLFILLSYIKIITTILKIRSEAGRQKAFSTCASHLTMVVLFFGTALFMYVRLTDSYSLDYDQALAVIFAVITPFLNPFIYSLRNKEIQNALRRIIQKFIFNKPLEGSKQRAPED</sequence>
<evidence type="ECO:0000256" key="4">
    <source>
        <dbReference type="ARBA" id="ARBA00022692"/>
    </source>
</evidence>
<feature type="transmembrane region" description="Helical" evidence="14">
    <location>
        <begin position="272"/>
        <end position="292"/>
    </location>
</feature>
<dbReference type="InterPro" id="IPR050939">
    <property type="entry name" value="Olfactory_GPCR1"/>
</dbReference>
<dbReference type="PRINTS" id="PR00245">
    <property type="entry name" value="OLFACTORYR"/>
</dbReference>
<feature type="transmembrane region" description="Helical" evidence="14">
    <location>
        <begin position="58"/>
        <end position="78"/>
    </location>
</feature>
<name>A0AAV7KS72_PLEWA</name>
<feature type="domain" description="G-protein coupled receptors family 1 profile" evidence="15">
    <location>
        <begin position="41"/>
        <end position="290"/>
    </location>
</feature>
<feature type="transmembrane region" description="Helical" evidence="14">
    <location>
        <begin position="98"/>
        <end position="120"/>
    </location>
</feature>
<keyword evidence="10 13" id="KW-0675">Receptor</keyword>
<evidence type="ECO:0000256" key="13">
    <source>
        <dbReference type="RuleBase" id="RU000688"/>
    </source>
</evidence>
<keyword evidence="7 13" id="KW-0297">G-protein coupled receptor</keyword>
<evidence type="ECO:0000259" key="15">
    <source>
        <dbReference type="PROSITE" id="PS50262"/>
    </source>
</evidence>
<dbReference type="PANTHER" id="PTHR24242">
    <property type="entry name" value="G-PROTEIN COUPLED RECEPTOR"/>
    <property type="match status" value="1"/>
</dbReference>
<organism evidence="16 17">
    <name type="scientific">Pleurodeles waltl</name>
    <name type="common">Iberian ribbed newt</name>
    <dbReference type="NCBI Taxonomy" id="8319"/>
    <lineage>
        <taxon>Eukaryota</taxon>
        <taxon>Metazoa</taxon>
        <taxon>Chordata</taxon>
        <taxon>Craniata</taxon>
        <taxon>Vertebrata</taxon>
        <taxon>Euteleostomi</taxon>
        <taxon>Amphibia</taxon>
        <taxon>Batrachia</taxon>
        <taxon>Caudata</taxon>
        <taxon>Salamandroidea</taxon>
        <taxon>Salamandridae</taxon>
        <taxon>Pleurodelinae</taxon>
        <taxon>Pleurodeles</taxon>
    </lineage>
</organism>
<comment type="subcellular location">
    <subcellularLocation>
        <location evidence="1 14">Cell membrane</location>
        <topology evidence="1 14">Multi-pass membrane protein</topology>
    </subcellularLocation>
</comment>
<feature type="transmembrane region" description="Helical" evidence="14">
    <location>
        <begin position="238"/>
        <end position="260"/>
    </location>
</feature>
<keyword evidence="3 14" id="KW-0716">Sensory transduction</keyword>
<comment type="similarity">
    <text evidence="13">Belongs to the G-protein coupled receptor 1 family.</text>
</comment>
<evidence type="ECO:0000256" key="5">
    <source>
        <dbReference type="ARBA" id="ARBA00022725"/>
    </source>
</evidence>
<dbReference type="AlphaFoldDB" id="A0AAV7KS72"/>
<dbReference type="PROSITE" id="PS00237">
    <property type="entry name" value="G_PROTEIN_RECEP_F1_1"/>
    <property type="match status" value="1"/>
</dbReference>
<feature type="transmembrane region" description="Helical" evidence="14">
    <location>
        <begin position="140"/>
        <end position="163"/>
    </location>
</feature>
<keyword evidence="17" id="KW-1185">Reference proteome</keyword>
<dbReference type="GO" id="GO:0004930">
    <property type="term" value="F:G protein-coupled receptor activity"/>
    <property type="evidence" value="ECO:0007669"/>
    <property type="project" value="UniProtKB-KW"/>
</dbReference>
<keyword evidence="6 14" id="KW-1133">Transmembrane helix</keyword>
<keyword evidence="2 14" id="KW-1003">Cell membrane</keyword>
<evidence type="ECO:0000256" key="10">
    <source>
        <dbReference type="ARBA" id="ARBA00023170"/>
    </source>
</evidence>
<dbReference type="FunFam" id="1.20.1070.10:FF:000001">
    <property type="entry name" value="Olfactory receptor"/>
    <property type="match status" value="1"/>
</dbReference>
<evidence type="ECO:0000256" key="8">
    <source>
        <dbReference type="ARBA" id="ARBA00023136"/>
    </source>
</evidence>
<evidence type="ECO:0000256" key="14">
    <source>
        <dbReference type="RuleBase" id="RU363047"/>
    </source>
</evidence>
<dbReference type="InterPro" id="IPR017452">
    <property type="entry name" value="GPCR_Rhodpsn_7TM"/>
</dbReference>
<comment type="caution">
    <text evidence="16">The sequence shown here is derived from an EMBL/GenBank/DDBJ whole genome shotgun (WGS) entry which is preliminary data.</text>
</comment>
<keyword evidence="5 14" id="KW-0552">Olfaction</keyword>
<feature type="transmembrane region" description="Helical" evidence="14">
    <location>
        <begin position="23"/>
        <end position="51"/>
    </location>
</feature>
<dbReference type="InterPro" id="IPR000276">
    <property type="entry name" value="GPCR_Rhodpsn"/>
</dbReference>
<dbReference type="Gene3D" id="1.20.1070.10">
    <property type="entry name" value="Rhodopsin 7-helix transmembrane proteins"/>
    <property type="match status" value="1"/>
</dbReference>
<gene>
    <name evidence="16" type="ORF">NDU88_001712</name>
</gene>
<dbReference type="PRINTS" id="PR00237">
    <property type="entry name" value="GPCRRHODOPSN"/>
</dbReference>
<keyword evidence="11" id="KW-0325">Glycoprotein</keyword>
<dbReference type="GO" id="GO:0004984">
    <property type="term" value="F:olfactory receptor activity"/>
    <property type="evidence" value="ECO:0007669"/>
    <property type="project" value="InterPro"/>
</dbReference>
<evidence type="ECO:0000256" key="3">
    <source>
        <dbReference type="ARBA" id="ARBA00022606"/>
    </source>
</evidence>
<keyword evidence="4 13" id="KW-0812">Transmembrane</keyword>
<evidence type="ECO:0000256" key="7">
    <source>
        <dbReference type="ARBA" id="ARBA00023040"/>
    </source>
</evidence>
<evidence type="ECO:0000256" key="2">
    <source>
        <dbReference type="ARBA" id="ARBA00022475"/>
    </source>
</evidence>
<accession>A0AAV7KS72</accession>
<dbReference type="GO" id="GO:0005886">
    <property type="term" value="C:plasma membrane"/>
    <property type="evidence" value="ECO:0007669"/>
    <property type="project" value="UniProtKB-SubCell"/>
</dbReference>
<reference evidence="16" key="1">
    <citation type="journal article" date="2022" name="bioRxiv">
        <title>Sequencing and chromosome-scale assembly of the giantPleurodeles waltlgenome.</title>
        <authorList>
            <person name="Brown T."/>
            <person name="Elewa A."/>
            <person name="Iarovenko S."/>
            <person name="Subramanian E."/>
            <person name="Araus A.J."/>
            <person name="Petzold A."/>
            <person name="Susuki M."/>
            <person name="Suzuki K.-i.T."/>
            <person name="Hayashi T."/>
            <person name="Toyoda A."/>
            <person name="Oliveira C."/>
            <person name="Osipova E."/>
            <person name="Leigh N.D."/>
            <person name="Simon A."/>
            <person name="Yun M.H."/>
        </authorList>
    </citation>
    <scope>NUCLEOTIDE SEQUENCE</scope>
    <source>
        <strain evidence="16">20211129_DDA</strain>
        <tissue evidence="16">Liver</tissue>
    </source>
</reference>
<keyword evidence="9" id="KW-1015">Disulfide bond</keyword>
<dbReference type="PROSITE" id="PS50262">
    <property type="entry name" value="G_PROTEIN_RECEP_F1_2"/>
    <property type="match status" value="1"/>
</dbReference>
<evidence type="ECO:0000313" key="16">
    <source>
        <dbReference type="EMBL" id="KAJ1081532.1"/>
    </source>
</evidence>
<dbReference type="Proteomes" id="UP001066276">
    <property type="component" value="Chromosome 12"/>
</dbReference>
<protein>
    <recommendedName>
        <fullName evidence="14">Olfactory receptor</fullName>
    </recommendedName>
</protein>
<evidence type="ECO:0000256" key="1">
    <source>
        <dbReference type="ARBA" id="ARBA00004651"/>
    </source>
</evidence>